<keyword evidence="2" id="KW-0732">Signal</keyword>
<dbReference type="AlphaFoldDB" id="E9GFM6"/>
<dbReference type="EMBL" id="GL732542">
    <property type="protein sequence ID" value="EFX81777.1"/>
    <property type="molecule type" value="Genomic_DNA"/>
</dbReference>
<reference evidence="3 4" key="1">
    <citation type="journal article" date="2011" name="Science">
        <title>The ecoresponsive genome of Daphnia pulex.</title>
        <authorList>
            <person name="Colbourne J.K."/>
            <person name="Pfrender M.E."/>
            <person name="Gilbert D."/>
            <person name="Thomas W.K."/>
            <person name="Tucker A."/>
            <person name="Oakley T.H."/>
            <person name="Tokishita S."/>
            <person name="Aerts A."/>
            <person name="Arnold G.J."/>
            <person name="Basu M.K."/>
            <person name="Bauer D.J."/>
            <person name="Caceres C.E."/>
            <person name="Carmel L."/>
            <person name="Casola C."/>
            <person name="Choi J.H."/>
            <person name="Detter J.C."/>
            <person name="Dong Q."/>
            <person name="Dusheyko S."/>
            <person name="Eads B.D."/>
            <person name="Frohlich T."/>
            <person name="Geiler-Samerotte K.A."/>
            <person name="Gerlach D."/>
            <person name="Hatcher P."/>
            <person name="Jogdeo S."/>
            <person name="Krijgsveld J."/>
            <person name="Kriventseva E.V."/>
            <person name="Kultz D."/>
            <person name="Laforsch C."/>
            <person name="Lindquist E."/>
            <person name="Lopez J."/>
            <person name="Manak J.R."/>
            <person name="Muller J."/>
            <person name="Pangilinan J."/>
            <person name="Patwardhan R.P."/>
            <person name="Pitluck S."/>
            <person name="Pritham E.J."/>
            <person name="Rechtsteiner A."/>
            <person name="Rho M."/>
            <person name="Rogozin I.B."/>
            <person name="Sakarya O."/>
            <person name="Salamov A."/>
            <person name="Schaack S."/>
            <person name="Shapiro H."/>
            <person name="Shiga Y."/>
            <person name="Skalitzky C."/>
            <person name="Smith Z."/>
            <person name="Souvorov A."/>
            <person name="Sung W."/>
            <person name="Tang Z."/>
            <person name="Tsuchiya D."/>
            <person name="Tu H."/>
            <person name="Vos H."/>
            <person name="Wang M."/>
            <person name="Wolf Y.I."/>
            <person name="Yamagata H."/>
            <person name="Yamada T."/>
            <person name="Ye Y."/>
            <person name="Shaw J.R."/>
            <person name="Andrews J."/>
            <person name="Crease T.J."/>
            <person name="Tang H."/>
            <person name="Lucas S.M."/>
            <person name="Robertson H.M."/>
            <person name="Bork P."/>
            <person name="Koonin E.V."/>
            <person name="Zdobnov E.M."/>
            <person name="Grigoriev I.V."/>
            <person name="Lynch M."/>
            <person name="Boore J.L."/>
        </authorList>
    </citation>
    <scope>NUCLEOTIDE SEQUENCE [LARGE SCALE GENOMIC DNA]</scope>
</reference>
<evidence type="ECO:0000256" key="1">
    <source>
        <dbReference type="SAM" id="MobiDB-lite"/>
    </source>
</evidence>
<evidence type="ECO:0008006" key="5">
    <source>
        <dbReference type="Google" id="ProtNLM"/>
    </source>
</evidence>
<organism evidence="3 4">
    <name type="scientific">Daphnia pulex</name>
    <name type="common">Water flea</name>
    <dbReference type="NCBI Taxonomy" id="6669"/>
    <lineage>
        <taxon>Eukaryota</taxon>
        <taxon>Metazoa</taxon>
        <taxon>Ecdysozoa</taxon>
        <taxon>Arthropoda</taxon>
        <taxon>Crustacea</taxon>
        <taxon>Branchiopoda</taxon>
        <taxon>Diplostraca</taxon>
        <taxon>Cladocera</taxon>
        <taxon>Anomopoda</taxon>
        <taxon>Daphniidae</taxon>
        <taxon>Daphnia</taxon>
    </lineage>
</organism>
<dbReference type="HOGENOM" id="CLU_1637124_0_0_1"/>
<proteinExistence type="predicted"/>
<feature type="region of interest" description="Disordered" evidence="1">
    <location>
        <begin position="79"/>
        <end position="99"/>
    </location>
</feature>
<dbReference type="OrthoDB" id="6364279at2759"/>
<sequence>MNKVILLAAGFFACLGQLSTSLFVGGQTLGPPPPVPDIRQLLYAPVSAALASGTTVTAVAANPAAAAANPNPCYSLDAQYPDRPCSPPQQMPNPEYLPTPTLAPYYQPQVVQPVPQVAVPAAPAFQPRPAVYFTPYPYLNVKQLEDDRTPITPEDEVPSQYV</sequence>
<feature type="compositionally biased region" description="Pro residues" evidence="1">
    <location>
        <begin position="84"/>
        <end position="97"/>
    </location>
</feature>
<name>E9GFM6_DAPPU</name>
<gene>
    <name evidence="3" type="ORF">DAPPUDRAFT_317322</name>
</gene>
<dbReference type="KEGG" id="dpx:DAPPUDRAFT_317322"/>
<evidence type="ECO:0000256" key="2">
    <source>
        <dbReference type="SAM" id="SignalP"/>
    </source>
</evidence>
<protein>
    <recommendedName>
        <fullName evidence="5">VM domain-containing protein</fullName>
    </recommendedName>
</protein>
<dbReference type="Proteomes" id="UP000000305">
    <property type="component" value="Unassembled WGS sequence"/>
</dbReference>
<evidence type="ECO:0000313" key="4">
    <source>
        <dbReference type="Proteomes" id="UP000000305"/>
    </source>
</evidence>
<dbReference type="InParanoid" id="E9GFM6"/>
<feature type="signal peptide" evidence="2">
    <location>
        <begin position="1"/>
        <end position="21"/>
    </location>
</feature>
<evidence type="ECO:0000313" key="3">
    <source>
        <dbReference type="EMBL" id="EFX81777.1"/>
    </source>
</evidence>
<accession>E9GFM6</accession>
<feature type="chain" id="PRO_5003240308" description="VM domain-containing protein" evidence="2">
    <location>
        <begin position="22"/>
        <end position="162"/>
    </location>
</feature>
<keyword evidence="4" id="KW-1185">Reference proteome</keyword>